<dbReference type="InterPro" id="IPR027267">
    <property type="entry name" value="AH/BAR_dom_sf"/>
</dbReference>
<dbReference type="CDD" id="cd00174">
    <property type="entry name" value="SH3"/>
    <property type="match status" value="1"/>
</dbReference>
<dbReference type="OrthoDB" id="14167at2759"/>
<dbReference type="PANTHER" id="PTHR47174:SF3">
    <property type="entry name" value="BRIDGING INTEGRATOR 3"/>
    <property type="match status" value="1"/>
</dbReference>
<dbReference type="EMBL" id="JANBOI010000052">
    <property type="protein sequence ID" value="KAJ1734867.1"/>
    <property type="molecule type" value="Genomic_DNA"/>
</dbReference>
<evidence type="ECO:0000256" key="4">
    <source>
        <dbReference type="ARBA" id="ARBA00023212"/>
    </source>
</evidence>
<dbReference type="Pfam" id="PF03114">
    <property type="entry name" value="BAR"/>
    <property type="match status" value="1"/>
</dbReference>
<dbReference type="GO" id="GO:0006897">
    <property type="term" value="P:endocytosis"/>
    <property type="evidence" value="ECO:0007669"/>
    <property type="project" value="InterPro"/>
</dbReference>
<comment type="subcellular location">
    <subcellularLocation>
        <location evidence="1">Cytoplasm</location>
        <location evidence="1">Cytoskeleton</location>
    </subcellularLocation>
</comment>
<dbReference type="GO" id="GO:0005737">
    <property type="term" value="C:cytoplasm"/>
    <property type="evidence" value="ECO:0007669"/>
    <property type="project" value="InterPro"/>
</dbReference>
<dbReference type="Gene3D" id="1.20.1270.60">
    <property type="entry name" value="Arfaptin homology (AH) domain/BAR domain"/>
    <property type="match status" value="1"/>
</dbReference>
<dbReference type="SUPFAM" id="SSF50044">
    <property type="entry name" value="SH3-domain"/>
    <property type="match status" value="1"/>
</dbReference>
<evidence type="ECO:0000256" key="6">
    <source>
        <dbReference type="SAM" id="MobiDB-lite"/>
    </source>
</evidence>
<keyword evidence="2 5" id="KW-0728">SH3 domain</keyword>
<feature type="region of interest" description="Disordered" evidence="6">
    <location>
        <begin position="1"/>
        <end position="32"/>
    </location>
</feature>
<evidence type="ECO:0000259" key="7">
    <source>
        <dbReference type="PROSITE" id="PS50002"/>
    </source>
</evidence>
<dbReference type="PROSITE" id="PS51021">
    <property type="entry name" value="BAR"/>
    <property type="match status" value="1"/>
</dbReference>
<name>A0A9W7YHX2_9FUNG</name>
<feature type="compositionally biased region" description="Pro residues" evidence="6">
    <location>
        <begin position="418"/>
        <end position="431"/>
    </location>
</feature>
<feature type="compositionally biased region" description="Polar residues" evidence="6">
    <location>
        <begin position="438"/>
        <end position="452"/>
    </location>
</feature>
<evidence type="ECO:0000256" key="5">
    <source>
        <dbReference type="PROSITE-ProRule" id="PRU00192"/>
    </source>
</evidence>
<dbReference type="Proteomes" id="UP001143981">
    <property type="component" value="Unassembled WGS sequence"/>
</dbReference>
<evidence type="ECO:0000256" key="1">
    <source>
        <dbReference type="ARBA" id="ARBA00004245"/>
    </source>
</evidence>
<feature type="domain" description="BAR" evidence="8">
    <location>
        <begin position="19"/>
        <end position="243"/>
    </location>
</feature>
<organism evidence="9 10">
    <name type="scientific">Coemansia biformis</name>
    <dbReference type="NCBI Taxonomy" id="1286918"/>
    <lineage>
        <taxon>Eukaryota</taxon>
        <taxon>Fungi</taxon>
        <taxon>Fungi incertae sedis</taxon>
        <taxon>Zoopagomycota</taxon>
        <taxon>Kickxellomycotina</taxon>
        <taxon>Kickxellomycetes</taxon>
        <taxon>Kickxellales</taxon>
        <taxon>Kickxellaceae</taxon>
        <taxon>Coemansia</taxon>
    </lineage>
</organism>
<feature type="compositionally biased region" description="Polar residues" evidence="6">
    <location>
        <begin position="281"/>
        <end position="294"/>
    </location>
</feature>
<evidence type="ECO:0000313" key="10">
    <source>
        <dbReference type="Proteomes" id="UP001143981"/>
    </source>
</evidence>
<dbReference type="GO" id="GO:0015629">
    <property type="term" value="C:actin cytoskeleton"/>
    <property type="evidence" value="ECO:0007669"/>
    <property type="project" value="TreeGrafter"/>
</dbReference>
<dbReference type="Pfam" id="PF00018">
    <property type="entry name" value="SH3_1"/>
    <property type="match status" value="1"/>
</dbReference>
<evidence type="ECO:0008006" key="11">
    <source>
        <dbReference type="Google" id="ProtNLM"/>
    </source>
</evidence>
<feature type="region of interest" description="Disordered" evidence="6">
    <location>
        <begin position="393"/>
        <end position="469"/>
    </location>
</feature>
<keyword evidence="10" id="KW-1185">Reference proteome</keyword>
<feature type="region of interest" description="Disordered" evidence="6">
    <location>
        <begin position="263"/>
        <end position="342"/>
    </location>
</feature>
<reference evidence="9" key="1">
    <citation type="submission" date="2022-07" db="EMBL/GenBank/DDBJ databases">
        <title>Phylogenomic reconstructions and comparative analyses of Kickxellomycotina fungi.</title>
        <authorList>
            <person name="Reynolds N.K."/>
            <person name="Stajich J.E."/>
            <person name="Barry K."/>
            <person name="Grigoriev I.V."/>
            <person name="Crous P."/>
            <person name="Smith M.E."/>
        </authorList>
    </citation>
    <scope>NUCLEOTIDE SEQUENCE</scope>
    <source>
        <strain evidence="9">BCRC 34381</strain>
    </source>
</reference>
<proteinExistence type="predicted"/>
<dbReference type="InterPro" id="IPR001452">
    <property type="entry name" value="SH3_domain"/>
</dbReference>
<dbReference type="AlphaFoldDB" id="A0A9W7YHX2"/>
<dbReference type="PROSITE" id="PS50002">
    <property type="entry name" value="SH3"/>
    <property type="match status" value="1"/>
</dbReference>
<dbReference type="InterPro" id="IPR036028">
    <property type="entry name" value="SH3-like_dom_sf"/>
</dbReference>
<dbReference type="Gene3D" id="2.30.30.40">
    <property type="entry name" value="SH3 Domains"/>
    <property type="match status" value="1"/>
</dbReference>
<comment type="caution">
    <text evidence="9">The sequence shown here is derived from an EMBL/GenBank/DDBJ whole genome shotgun (WGS) entry which is preliminary data.</text>
</comment>
<gene>
    <name evidence="9" type="ORF">LPJ61_000846</name>
</gene>
<evidence type="ECO:0000256" key="3">
    <source>
        <dbReference type="ARBA" id="ARBA00022490"/>
    </source>
</evidence>
<keyword evidence="4" id="KW-0206">Cytoskeleton</keyword>
<dbReference type="PRINTS" id="PR00452">
    <property type="entry name" value="SH3DOMAIN"/>
</dbReference>
<sequence length="507" mass="55963">MTSTIKRGFGKLGQRTGELLGHGSSSRPDVGDDFKDLQLETDNRHAGTEWTQAALLLYTNQLLKKKEASDNTKLKLYLLENLGSAMLRLGTCLPKDSNYGRALENLGRTEEQLNAHQLKFVNNVKEGWLPELQRSLDDFKEYVALQKQLNARRGDYDSKMVKFQKARKDNITAEDDLRTAQVRYEDTYEDLAQRMMVMQDAEQDYLRGAFSFYEAQLEYHKSCYEELARVRGALDGCLKACRQPAAERLPVAASLATRRSQQALKASEAAAPTRLPIPFSAQPSEPSSGASTPNGGVAAHQAPHPPRAQSDFAASPGGRQGPPTVAPRRHAPPPPAPARGPRRALRQAIYKFHASELGELPLEKGDIVEVVERIDDGWWNGRLVHAATGQSGAKIGQTGLFPGNYTEECSESDVPPSEQAPPAPRVPPAPPAHLRADSYQSPAHQRSGSLQSPGYRPPSSFRTRTMPDAELKLNPAVSKACKDCSCTDHKSNPLDRFRCTNCFHYHS</sequence>
<dbReference type="SUPFAM" id="SSF103657">
    <property type="entry name" value="BAR/IMD domain-like"/>
    <property type="match status" value="1"/>
</dbReference>
<dbReference type="SMART" id="SM00326">
    <property type="entry name" value="SH3"/>
    <property type="match status" value="1"/>
</dbReference>
<dbReference type="InterPro" id="IPR046982">
    <property type="entry name" value="BIN3/RVS161-like"/>
</dbReference>
<dbReference type="SMART" id="SM00721">
    <property type="entry name" value="BAR"/>
    <property type="match status" value="1"/>
</dbReference>
<dbReference type="InterPro" id="IPR004148">
    <property type="entry name" value="BAR_dom"/>
</dbReference>
<evidence type="ECO:0000256" key="2">
    <source>
        <dbReference type="ARBA" id="ARBA00022443"/>
    </source>
</evidence>
<protein>
    <recommendedName>
        <fullName evidence="11">BAR-domain-containing protein</fullName>
    </recommendedName>
</protein>
<dbReference type="GO" id="GO:0051666">
    <property type="term" value="P:actin cortical patch localization"/>
    <property type="evidence" value="ECO:0007669"/>
    <property type="project" value="InterPro"/>
</dbReference>
<dbReference type="PANTHER" id="PTHR47174">
    <property type="entry name" value="BRIDGING INTEGRATOR 3"/>
    <property type="match status" value="1"/>
</dbReference>
<accession>A0A9W7YHX2</accession>
<feature type="domain" description="SH3" evidence="7">
    <location>
        <begin position="341"/>
        <end position="411"/>
    </location>
</feature>
<evidence type="ECO:0000259" key="8">
    <source>
        <dbReference type="PROSITE" id="PS51021"/>
    </source>
</evidence>
<keyword evidence="3" id="KW-0963">Cytoplasm</keyword>
<evidence type="ECO:0000313" key="9">
    <source>
        <dbReference type="EMBL" id="KAJ1734867.1"/>
    </source>
</evidence>